<keyword evidence="7" id="KW-0175">Coiled coil</keyword>
<evidence type="ECO:0000313" key="10">
    <source>
        <dbReference type="EMBL" id="QBP05496.1"/>
    </source>
</evidence>
<dbReference type="SMART" id="SM00774">
    <property type="entry name" value="WRKY"/>
    <property type="match status" value="1"/>
</dbReference>
<organism evidence="10">
    <name type="scientific">Saccharum spontaneum</name>
    <name type="common">Wild sugarcane</name>
    <dbReference type="NCBI Taxonomy" id="62335"/>
    <lineage>
        <taxon>Eukaryota</taxon>
        <taxon>Viridiplantae</taxon>
        <taxon>Streptophyta</taxon>
        <taxon>Embryophyta</taxon>
        <taxon>Tracheophyta</taxon>
        <taxon>Spermatophyta</taxon>
        <taxon>Magnoliopsida</taxon>
        <taxon>Liliopsida</taxon>
        <taxon>Poales</taxon>
        <taxon>Poaceae</taxon>
        <taxon>PACMAD clade</taxon>
        <taxon>Panicoideae</taxon>
        <taxon>Andropogonodae</taxon>
        <taxon>Andropogoneae</taxon>
        <taxon>Saccharinae</taxon>
        <taxon>Saccharum</taxon>
        <taxon>Saccharum officinarum species complex</taxon>
    </lineage>
</organism>
<dbReference type="GO" id="GO:0043565">
    <property type="term" value="F:sequence-specific DNA binding"/>
    <property type="evidence" value="ECO:0007669"/>
    <property type="project" value="InterPro"/>
</dbReference>
<feature type="compositionally biased region" description="Low complexity" evidence="8">
    <location>
        <begin position="282"/>
        <end position="295"/>
    </location>
</feature>
<dbReference type="InterPro" id="IPR036576">
    <property type="entry name" value="WRKY_dom_sf"/>
</dbReference>
<feature type="compositionally biased region" description="Low complexity" evidence="8">
    <location>
        <begin position="251"/>
        <end position="274"/>
    </location>
</feature>
<keyword evidence="5" id="KW-0804">Transcription</keyword>
<dbReference type="GO" id="GO:0051707">
    <property type="term" value="P:response to other organism"/>
    <property type="evidence" value="ECO:0007669"/>
    <property type="project" value="UniProtKB-ARBA"/>
</dbReference>
<dbReference type="EMBL" id="MH687932">
    <property type="protein sequence ID" value="QBP05496.1"/>
    <property type="molecule type" value="mRNA"/>
</dbReference>
<dbReference type="PANTHER" id="PTHR31429">
    <property type="entry name" value="WRKY TRANSCRIPTION FACTOR 36-RELATED"/>
    <property type="match status" value="1"/>
</dbReference>
<protein>
    <submittedName>
        <fullName evidence="10">Transcription factor WRKY</fullName>
    </submittedName>
</protein>
<evidence type="ECO:0000256" key="7">
    <source>
        <dbReference type="SAM" id="Coils"/>
    </source>
</evidence>
<keyword evidence="3" id="KW-0805">Transcription regulation</keyword>
<feature type="coiled-coil region" evidence="7">
    <location>
        <begin position="53"/>
        <end position="87"/>
    </location>
</feature>
<name>A0A482IF06_SACSP</name>
<feature type="compositionally biased region" description="Low complexity" evidence="8">
    <location>
        <begin position="102"/>
        <end position="113"/>
    </location>
</feature>
<dbReference type="GO" id="GO:0005634">
    <property type="term" value="C:nucleus"/>
    <property type="evidence" value="ECO:0007669"/>
    <property type="project" value="UniProtKB-SubCell"/>
</dbReference>
<dbReference type="SUPFAM" id="SSF118290">
    <property type="entry name" value="WRKY DNA-binding domain"/>
    <property type="match status" value="1"/>
</dbReference>
<dbReference type="InterPro" id="IPR003657">
    <property type="entry name" value="WRKY_dom"/>
</dbReference>
<feature type="region of interest" description="Disordered" evidence="8">
    <location>
        <begin position="239"/>
        <end position="306"/>
    </location>
</feature>
<evidence type="ECO:0000256" key="4">
    <source>
        <dbReference type="ARBA" id="ARBA00023125"/>
    </source>
</evidence>
<evidence type="ECO:0000256" key="2">
    <source>
        <dbReference type="ARBA" id="ARBA00008189"/>
    </source>
</evidence>
<comment type="similarity">
    <text evidence="2">Belongs to the WRKY group II-a family.</text>
</comment>
<evidence type="ECO:0000256" key="6">
    <source>
        <dbReference type="ARBA" id="ARBA00023242"/>
    </source>
</evidence>
<evidence type="ECO:0000256" key="1">
    <source>
        <dbReference type="ARBA" id="ARBA00004123"/>
    </source>
</evidence>
<accession>A0A482IF06</accession>
<dbReference type="SMR" id="A0A482IF06"/>
<evidence type="ECO:0000256" key="3">
    <source>
        <dbReference type="ARBA" id="ARBA00023015"/>
    </source>
</evidence>
<dbReference type="PANTHER" id="PTHR31429:SF114">
    <property type="entry name" value="WRKY TRANSCRIPTION FACTOR WRKY71"/>
    <property type="match status" value="1"/>
</dbReference>
<dbReference type="PROSITE" id="PS50811">
    <property type="entry name" value="WRKY"/>
    <property type="match status" value="1"/>
</dbReference>
<dbReference type="InterPro" id="IPR044810">
    <property type="entry name" value="WRKY_plant"/>
</dbReference>
<comment type="subcellular location">
    <subcellularLocation>
        <location evidence="1">Nucleus</location>
    </subcellularLocation>
</comment>
<dbReference type="Gene3D" id="2.20.25.80">
    <property type="entry name" value="WRKY domain"/>
    <property type="match status" value="1"/>
</dbReference>
<dbReference type="FunFam" id="2.20.25.80:FF:000008">
    <property type="entry name" value="WRKY transcription factor 40"/>
    <property type="match status" value="1"/>
</dbReference>
<evidence type="ECO:0000256" key="8">
    <source>
        <dbReference type="SAM" id="MobiDB-lite"/>
    </source>
</evidence>
<feature type="region of interest" description="Disordered" evidence="8">
    <location>
        <begin position="92"/>
        <end position="156"/>
    </location>
</feature>
<keyword evidence="4" id="KW-0238">DNA-binding</keyword>
<evidence type="ECO:0000259" key="9">
    <source>
        <dbReference type="PROSITE" id="PS50811"/>
    </source>
</evidence>
<reference evidence="10" key="1">
    <citation type="submission" date="2018-07" db="EMBL/GenBank/DDBJ databases">
        <title>Cloning and expression of the SsWRKY gene from Saccharum spontaneum L.</title>
        <authorList>
            <person name="Li F."/>
            <person name="Xu R."/>
            <person name="He L."/>
            <person name="Wu Q."/>
            <person name="Meng Y."/>
            <person name="Cao Z."/>
        </authorList>
    </citation>
    <scope>NUCLEOTIDE SEQUENCE</scope>
</reference>
<dbReference type="AlphaFoldDB" id="A0A482IF06"/>
<keyword evidence="6" id="KW-0539">Nucleus</keyword>
<dbReference type="Pfam" id="PF03106">
    <property type="entry name" value="WRKY"/>
    <property type="match status" value="1"/>
</dbReference>
<sequence>MDPWISSQPSLSLDLHVGLPPLSLHQAPVAVALARPKVLVEENFLPPKKEPEVAALETELQRMSEENRRLTEALAAAASRYEALRSQYTEMVATAGGNGNNPSSTSEGGSVSPSRKRKSESMDTAPPPPPAAAAQHPGPHPHLHHPADQTECTSGEPCKRIREECKPKVSKLYVHADPADLSLVVKDGYQWRKYGQKVTKDNPCPRAYFRCSFAPACPVKKKVQRSADDTSILVATYEGEHNHGQPPPAPSQQAQAAHDGSAAPGANKNAAVAKPPSPPRPAAAVAPAPHRPQLQLHHHQQQQDAVAMNGEPPVGAAASEMIRRNLAEQMAMTLTRDPSFKAALVTALSGRILELSPTKD</sequence>
<feature type="domain" description="WRKY" evidence="9">
    <location>
        <begin position="180"/>
        <end position="246"/>
    </location>
</feature>
<gene>
    <name evidence="10" type="primary">WRKY1</name>
</gene>
<proteinExistence type="evidence at transcript level"/>
<dbReference type="GO" id="GO:0003700">
    <property type="term" value="F:DNA-binding transcription factor activity"/>
    <property type="evidence" value="ECO:0007669"/>
    <property type="project" value="InterPro"/>
</dbReference>
<evidence type="ECO:0000256" key="5">
    <source>
        <dbReference type="ARBA" id="ARBA00023163"/>
    </source>
</evidence>